<sequence length="156" mass="17855">MGILNYQKLALQEPKFPSTNAYSYIDGDFGFKITFNWKNSSEFVNEIQYEIINSAPQYHLYEFDNARVCCQTLNGTKNLYFLMMNFKNVETVNEVSGYKIGTFTPQCNLKMEIGSVIFIKFNTYTPNEIPYDSCSIPIFDENPKTKDGSIIVSVGP</sequence>
<evidence type="ECO:0000313" key="2">
    <source>
        <dbReference type="Proteomes" id="UP001176806"/>
    </source>
</evidence>
<name>A0ABT8WLF6_9FLAO</name>
<accession>A0ABT8WLF6</accession>
<dbReference type="EMBL" id="JAUOEL010000002">
    <property type="protein sequence ID" value="MDO5973987.1"/>
    <property type="molecule type" value="Genomic_DNA"/>
</dbReference>
<organism evidence="1 2">
    <name type="scientific">Flavivirga jejuensis</name>
    <dbReference type="NCBI Taxonomy" id="870487"/>
    <lineage>
        <taxon>Bacteria</taxon>
        <taxon>Pseudomonadati</taxon>
        <taxon>Bacteroidota</taxon>
        <taxon>Flavobacteriia</taxon>
        <taxon>Flavobacteriales</taxon>
        <taxon>Flavobacteriaceae</taxon>
        <taxon>Flavivirga</taxon>
    </lineage>
</organism>
<protein>
    <submittedName>
        <fullName evidence="1">Uncharacterized protein</fullName>
    </submittedName>
</protein>
<gene>
    <name evidence="1" type="ORF">Q4Q40_07305</name>
</gene>
<proteinExistence type="predicted"/>
<dbReference type="RefSeq" id="WP_303301127.1">
    <property type="nucleotide sequence ID" value="NZ_BAABDA010000051.1"/>
</dbReference>
<keyword evidence="2" id="KW-1185">Reference proteome</keyword>
<dbReference type="Proteomes" id="UP001176806">
    <property type="component" value="Unassembled WGS sequence"/>
</dbReference>
<reference evidence="1" key="1">
    <citation type="submission" date="2023-07" db="EMBL/GenBank/DDBJ databases">
        <title>Two novel species in the genus Flavivirga.</title>
        <authorList>
            <person name="Kwon K."/>
        </authorList>
    </citation>
    <scope>NUCLEOTIDE SEQUENCE</scope>
    <source>
        <strain evidence="1">KACC 14158</strain>
    </source>
</reference>
<evidence type="ECO:0000313" key="1">
    <source>
        <dbReference type="EMBL" id="MDO5973987.1"/>
    </source>
</evidence>
<comment type="caution">
    <text evidence="1">The sequence shown here is derived from an EMBL/GenBank/DDBJ whole genome shotgun (WGS) entry which is preliminary data.</text>
</comment>